<dbReference type="InterPro" id="IPR035094">
    <property type="entry name" value="EgtD"/>
</dbReference>
<comment type="pathway">
    <text evidence="5">Amino-acid biosynthesis; ergothioneine biosynthesis.</text>
</comment>
<dbReference type="PANTHER" id="PTHR43397:SF1">
    <property type="entry name" value="ERGOTHIONEINE BIOSYNTHESIS PROTEIN 1"/>
    <property type="match status" value="1"/>
</dbReference>
<evidence type="ECO:0000256" key="2">
    <source>
        <dbReference type="ARBA" id="ARBA00022679"/>
    </source>
</evidence>
<dbReference type="Pfam" id="PF03781">
    <property type="entry name" value="FGE-sulfatase"/>
    <property type="match status" value="2"/>
</dbReference>
<keyword evidence="2" id="KW-0808">Transferase</keyword>
<dbReference type="NCBIfam" id="TIGR03440">
    <property type="entry name" value="egtB_TIGR03440"/>
    <property type="match status" value="1"/>
</dbReference>
<accession>A0A941HWY1</accession>
<comment type="caution">
    <text evidence="9">The sequence shown here is derived from an EMBL/GenBank/DDBJ whole genome shotgun (WGS) entry which is preliminary data.</text>
</comment>
<dbReference type="InterPro" id="IPR005532">
    <property type="entry name" value="SUMF_dom"/>
</dbReference>
<dbReference type="InterPro" id="IPR051128">
    <property type="entry name" value="EgtD_Methyltrsf_superfamily"/>
</dbReference>
<evidence type="ECO:0000256" key="5">
    <source>
        <dbReference type="ARBA" id="ARBA00037882"/>
    </source>
</evidence>
<dbReference type="InterPro" id="IPR029063">
    <property type="entry name" value="SAM-dependent_MTases_sf"/>
</dbReference>
<dbReference type="RefSeq" id="WP_215340068.1">
    <property type="nucleotide sequence ID" value="NZ_JAGSGD010000001.1"/>
</dbReference>
<dbReference type="EMBL" id="JAGSGD010000001">
    <property type="protein sequence ID" value="MBR7619727.1"/>
    <property type="molecule type" value="Genomic_DNA"/>
</dbReference>
<dbReference type="InterPro" id="IPR019257">
    <property type="entry name" value="MeTrfase_dom"/>
</dbReference>
<dbReference type="Pfam" id="PF10017">
    <property type="entry name" value="Methyltransf_33"/>
    <property type="match status" value="1"/>
</dbReference>
<keyword evidence="10" id="KW-1185">Reference proteome</keyword>
<dbReference type="GO" id="GO:0008168">
    <property type="term" value="F:methyltransferase activity"/>
    <property type="evidence" value="ECO:0007669"/>
    <property type="project" value="UniProtKB-KW"/>
</dbReference>
<protein>
    <submittedName>
        <fullName evidence="9">Ergothioneine biosynthesis protein EgtB</fullName>
    </submittedName>
</protein>
<keyword evidence="4" id="KW-0408">Iron</keyword>
<dbReference type="NCBIfam" id="TIGR03438">
    <property type="entry name" value="egtD_ergothio"/>
    <property type="match status" value="1"/>
</dbReference>
<evidence type="ECO:0000259" key="6">
    <source>
        <dbReference type="Pfam" id="PF03781"/>
    </source>
</evidence>
<dbReference type="InterPro" id="IPR017806">
    <property type="entry name" value="EgtB"/>
</dbReference>
<evidence type="ECO:0000313" key="10">
    <source>
        <dbReference type="Proteomes" id="UP000622580"/>
    </source>
</evidence>
<proteinExistence type="predicted"/>
<dbReference type="GO" id="GO:0052699">
    <property type="term" value="P:ergothioneine biosynthetic process"/>
    <property type="evidence" value="ECO:0007669"/>
    <property type="project" value="InterPro"/>
</dbReference>
<dbReference type="Gene3D" id="3.40.50.150">
    <property type="entry name" value="Vaccinia Virus protein VP39"/>
    <property type="match status" value="1"/>
</dbReference>
<gene>
    <name evidence="9" type="primary">egtB</name>
    <name evidence="9" type="ORF">JKL49_10040</name>
</gene>
<name>A0A941HWY1_9CAUL</name>
<dbReference type="InterPro" id="IPR016187">
    <property type="entry name" value="CTDL_fold"/>
</dbReference>
<feature type="domain" description="DinB-like" evidence="8">
    <location>
        <begin position="25"/>
        <end position="133"/>
    </location>
</feature>
<feature type="domain" description="Sulfatase-modifying factor enzyme-like" evidence="6">
    <location>
        <begin position="347"/>
        <end position="425"/>
    </location>
</feature>
<dbReference type="Gene3D" id="3.90.1580.10">
    <property type="entry name" value="paralog of FGE (formylglycine-generating enzyme)"/>
    <property type="match status" value="1"/>
</dbReference>
<dbReference type="Proteomes" id="UP000622580">
    <property type="component" value="Unassembled WGS sequence"/>
</dbReference>
<dbReference type="InterPro" id="IPR024775">
    <property type="entry name" value="DinB-like"/>
</dbReference>
<dbReference type="SUPFAM" id="SSF53335">
    <property type="entry name" value="S-adenosyl-L-methionine-dependent methyltransferases"/>
    <property type="match status" value="1"/>
</dbReference>
<dbReference type="SUPFAM" id="SSF56436">
    <property type="entry name" value="C-type lectin-like"/>
    <property type="match status" value="1"/>
</dbReference>
<reference evidence="9" key="1">
    <citation type="submission" date="2021-04" db="EMBL/GenBank/DDBJ databases">
        <title>Draft genome assembly of strain Phenylobacterium sp. 20VBR1 using MiniION and Illumina platforms.</title>
        <authorList>
            <person name="Thomas F.A."/>
            <person name="Krishnan K.P."/>
            <person name="Sinha R.K."/>
        </authorList>
    </citation>
    <scope>NUCLEOTIDE SEQUENCE</scope>
    <source>
        <strain evidence="9">20VBR1</strain>
    </source>
</reference>
<evidence type="ECO:0000259" key="7">
    <source>
        <dbReference type="Pfam" id="PF10017"/>
    </source>
</evidence>
<dbReference type="InterPro" id="IPR042095">
    <property type="entry name" value="SUMF_sf"/>
</dbReference>
<feature type="domain" description="Histidine-specific methyltransferase SAM-dependent" evidence="7">
    <location>
        <begin position="439"/>
        <end position="739"/>
    </location>
</feature>
<dbReference type="InterPro" id="IPR034660">
    <property type="entry name" value="DinB/YfiT-like"/>
</dbReference>
<sequence length="740" mass="80890">MAHSDDAGSVPAPLRGALGQPAARYHRIRQATEDLVRHLSPEDMAAQSMPDASPAKWHLAHTTWFFETFLLKPNLAGYRPFDERYAYLFNSYYEALGPRQPRPERGLLTRPSRDEVLAYRAHVDEGMHHLLSSDVAGLSDLLDLGLAHEEQHQELILMDILHLFAQSPLKPAYSPTTALPVSADPGRAGVVAFDGGLVEIGHGGAGFAFDNEGPRHQVFLQPFKLADRLVTNGEWLAFMADGGYAKPELWLAEGWAQVREQGWSAPAYWQQGDHGWLAMTLQGLRAIAPHAPVTHISFYEADAYAAWAGARLPTEAEWEHASNGLPMAGNFMGSGQLGPAAATVGEGLRQMFGDVWEWTRSAYCPYPGFHPAAGAVGEYNGKFMSGQMVLRGGCHATPQGHARPTYRNFFHPDQRWMFSGLRLAWDGEPRVHAQTDGSFAADVLAGLAKPQKTILPKYFYDAEGSRLFEEICDLPEYYPTRTEAALLRHKAGEMAAAIPLGSALVEFGSGASTKTRLLLDAAPQLAAYVPIDISKSALDEAAQAIGRDYPNLIVAPLVDDFTTALRLPDAVDGLTSVGFFPGSTIGNFRPEEAIAFLASARRLLGHGAAFLVGMDIVKDEAVLVAAYDDAQGVTAAFNLNLLTRINRELGGDFDLTAFQHRAVWNAQESRMEMHLVSRRDQVVIVAGRTFHFAAGESLHTENSHKFTVEGFGKLAAAAGWRLENQWESAEPTFAIVLLRA</sequence>
<dbReference type="SUPFAM" id="SSF109854">
    <property type="entry name" value="DinB/YfiT-like putative metalloenzymes"/>
    <property type="match status" value="1"/>
</dbReference>
<feature type="domain" description="Sulfatase-modifying factor enzyme-like" evidence="6">
    <location>
        <begin position="189"/>
        <end position="324"/>
    </location>
</feature>
<keyword evidence="1" id="KW-0489">Methyltransferase</keyword>
<dbReference type="GO" id="GO:0032259">
    <property type="term" value="P:methylation"/>
    <property type="evidence" value="ECO:0007669"/>
    <property type="project" value="UniProtKB-KW"/>
</dbReference>
<organism evidence="9 10">
    <name type="scientific">Phenylobacterium glaciei</name>
    <dbReference type="NCBI Taxonomy" id="2803784"/>
    <lineage>
        <taxon>Bacteria</taxon>
        <taxon>Pseudomonadati</taxon>
        <taxon>Pseudomonadota</taxon>
        <taxon>Alphaproteobacteria</taxon>
        <taxon>Caulobacterales</taxon>
        <taxon>Caulobacteraceae</taxon>
        <taxon>Phenylobacterium</taxon>
    </lineage>
</organism>
<dbReference type="PANTHER" id="PTHR43397">
    <property type="entry name" value="ERGOTHIONEINE BIOSYNTHESIS PROTEIN 1"/>
    <property type="match status" value="1"/>
</dbReference>
<dbReference type="AlphaFoldDB" id="A0A941HWY1"/>
<dbReference type="Pfam" id="PF12867">
    <property type="entry name" value="DinB_2"/>
    <property type="match status" value="1"/>
</dbReference>
<evidence type="ECO:0000256" key="3">
    <source>
        <dbReference type="ARBA" id="ARBA00023002"/>
    </source>
</evidence>
<keyword evidence="3" id="KW-0560">Oxidoreductase</keyword>
<evidence type="ECO:0000256" key="4">
    <source>
        <dbReference type="ARBA" id="ARBA00023004"/>
    </source>
</evidence>
<evidence type="ECO:0000259" key="8">
    <source>
        <dbReference type="Pfam" id="PF12867"/>
    </source>
</evidence>
<evidence type="ECO:0000313" key="9">
    <source>
        <dbReference type="EMBL" id="MBR7619727.1"/>
    </source>
</evidence>
<evidence type="ECO:0000256" key="1">
    <source>
        <dbReference type="ARBA" id="ARBA00022603"/>
    </source>
</evidence>